<evidence type="ECO:0000313" key="3">
    <source>
        <dbReference type="Proteomes" id="UP000018144"/>
    </source>
</evidence>
<dbReference type="eggNOG" id="ENOG502S91F">
    <property type="taxonomic scope" value="Eukaryota"/>
</dbReference>
<dbReference type="Proteomes" id="UP000018144">
    <property type="component" value="Unassembled WGS sequence"/>
</dbReference>
<organism evidence="2 3">
    <name type="scientific">Pyronema omphalodes (strain CBS 100304)</name>
    <name type="common">Pyronema confluens</name>
    <dbReference type="NCBI Taxonomy" id="1076935"/>
    <lineage>
        <taxon>Eukaryota</taxon>
        <taxon>Fungi</taxon>
        <taxon>Dikarya</taxon>
        <taxon>Ascomycota</taxon>
        <taxon>Pezizomycotina</taxon>
        <taxon>Pezizomycetes</taxon>
        <taxon>Pezizales</taxon>
        <taxon>Pyronemataceae</taxon>
        <taxon>Pyronema</taxon>
    </lineage>
</organism>
<protein>
    <recommendedName>
        <fullName evidence="4">Myb-like domain-containing protein</fullName>
    </recommendedName>
</protein>
<keyword evidence="3" id="KW-1185">Reference proteome</keyword>
<dbReference type="AlphaFoldDB" id="U4L4N4"/>
<feature type="compositionally biased region" description="Basic and acidic residues" evidence="1">
    <location>
        <begin position="21"/>
        <end position="30"/>
    </location>
</feature>
<dbReference type="EMBL" id="HF935558">
    <property type="protein sequence ID" value="CCX10756.1"/>
    <property type="molecule type" value="Genomic_DNA"/>
</dbReference>
<accession>U4L4N4</accession>
<name>U4L4N4_PYROM</name>
<evidence type="ECO:0000313" key="2">
    <source>
        <dbReference type="EMBL" id="CCX10756.1"/>
    </source>
</evidence>
<reference evidence="2 3" key="1">
    <citation type="journal article" date="2013" name="PLoS Genet.">
        <title>The genome and development-dependent transcriptomes of Pyronema confluens: a window into fungal evolution.</title>
        <authorList>
            <person name="Traeger S."/>
            <person name="Altegoer F."/>
            <person name="Freitag M."/>
            <person name="Gabaldon T."/>
            <person name="Kempken F."/>
            <person name="Kumar A."/>
            <person name="Marcet-Houben M."/>
            <person name="Poggeler S."/>
            <person name="Stajich J.E."/>
            <person name="Nowrousian M."/>
        </authorList>
    </citation>
    <scope>NUCLEOTIDE SEQUENCE [LARGE SCALE GENOMIC DNA]</scope>
    <source>
        <strain evidence="3">CBS 100304</strain>
        <tissue evidence="2">Vegetative mycelium</tissue>
    </source>
</reference>
<evidence type="ECO:0008006" key="4">
    <source>
        <dbReference type="Google" id="ProtNLM"/>
    </source>
</evidence>
<feature type="region of interest" description="Disordered" evidence="1">
    <location>
        <begin position="1"/>
        <end position="70"/>
    </location>
</feature>
<feature type="compositionally biased region" description="Polar residues" evidence="1">
    <location>
        <begin position="144"/>
        <end position="155"/>
    </location>
</feature>
<feature type="compositionally biased region" description="Basic and acidic residues" evidence="1">
    <location>
        <begin position="96"/>
        <end position="110"/>
    </location>
</feature>
<gene>
    <name evidence="2" type="ORF">PCON_10350</name>
</gene>
<sequence length="338" mass="38111">MQAGNAYHHPRTIMSDYHPAPADDHPHHEWAPSLPSLSLSATYGSLESHHHSQSHHHGSHGHPHHSSHVVTYPSQHLNSALAEHVAPMTESPSYSQDRESLHSEHDDESAIHTPMGSIPPLPSYQLSMCPLPGQQSFKRPYQPDQITPATSPQPSQKRRKSTSKELWTMSPDDELLLQLKDEEGLPWKTIAIKFKEAGRGDFRVPTLQMRYKRLREKLRVWEPEDILALKEAKEYVEKNKWELISQRMCANGNNKRKIPGSTCEKKWKEMFALPEAINTQNLGCGGPNSACTDSAISLTNDGFLQACDMKRELSQLSEESYIKEEHNDGLGLSIDGKD</sequence>
<evidence type="ECO:0000256" key="1">
    <source>
        <dbReference type="SAM" id="MobiDB-lite"/>
    </source>
</evidence>
<feature type="region of interest" description="Disordered" evidence="1">
    <location>
        <begin position="86"/>
        <end position="166"/>
    </location>
</feature>
<feature type="compositionally biased region" description="Basic residues" evidence="1">
    <location>
        <begin position="51"/>
        <end position="67"/>
    </location>
</feature>
<proteinExistence type="predicted"/>
<dbReference type="OrthoDB" id="5421421at2759"/>